<evidence type="ECO:0000259" key="4">
    <source>
        <dbReference type="SMART" id="SM00822"/>
    </source>
</evidence>
<dbReference type="PRINTS" id="PR00080">
    <property type="entry name" value="SDRFAMILY"/>
</dbReference>
<dbReference type="InterPro" id="IPR002347">
    <property type="entry name" value="SDR_fam"/>
</dbReference>
<evidence type="ECO:0000313" key="6">
    <source>
        <dbReference type="Proteomes" id="UP001596183"/>
    </source>
</evidence>
<comment type="similarity">
    <text evidence="1 3">Belongs to the short-chain dehydrogenases/reductases (SDR) family.</text>
</comment>
<keyword evidence="2" id="KW-0560">Oxidoreductase</keyword>
<comment type="caution">
    <text evidence="5">The sequence shown here is derived from an EMBL/GenBank/DDBJ whole genome shotgun (WGS) entry which is preliminary data.</text>
</comment>
<dbReference type="PANTHER" id="PTHR43976:SF16">
    <property type="entry name" value="SHORT-CHAIN DEHYDROGENASE_REDUCTASE FAMILY PROTEIN"/>
    <property type="match status" value="1"/>
</dbReference>
<dbReference type="SUPFAM" id="SSF51735">
    <property type="entry name" value="NAD(P)-binding Rossmann-fold domains"/>
    <property type="match status" value="1"/>
</dbReference>
<dbReference type="InterPro" id="IPR051911">
    <property type="entry name" value="SDR_oxidoreductase"/>
</dbReference>
<dbReference type="InterPro" id="IPR036291">
    <property type="entry name" value="NAD(P)-bd_dom_sf"/>
</dbReference>
<dbReference type="CDD" id="cd05374">
    <property type="entry name" value="17beta-HSD-like_SDR_c"/>
    <property type="match status" value="1"/>
</dbReference>
<dbReference type="InterPro" id="IPR020904">
    <property type="entry name" value="Sc_DH/Rdtase_CS"/>
</dbReference>
<dbReference type="Gene3D" id="3.40.50.720">
    <property type="entry name" value="NAD(P)-binding Rossmann-like Domain"/>
    <property type="match status" value="1"/>
</dbReference>
<dbReference type="PROSITE" id="PS00061">
    <property type="entry name" value="ADH_SHORT"/>
    <property type="match status" value="1"/>
</dbReference>
<dbReference type="NCBIfam" id="NF004824">
    <property type="entry name" value="PRK06180.1"/>
    <property type="match status" value="1"/>
</dbReference>
<evidence type="ECO:0000256" key="1">
    <source>
        <dbReference type="ARBA" id="ARBA00006484"/>
    </source>
</evidence>
<accession>A0ABW0XDU3</accession>
<organism evidence="5 6">
    <name type="scientific">Streptomyces incanus</name>
    <dbReference type="NCBI Taxonomy" id="887453"/>
    <lineage>
        <taxon>Bacteria</taxon>
        <taxon>Bacillati</taxon>
        <taxon>Actinomycetota</taxon>
        <taxon>Actinomycetes</taxon>
        <taxon>Kitasatosporales</taxon>
        <taxon>Streptomycetaceae</taxon>
        <taxon>Streptomyces</taxon>
    </lineage>
</organism>
<evidence type="ECO:0000256" key="3">
    <source>
        <dbReference type="RuleBase" id="RU000363"/>
    </source>
</evidence>
<gene>
    <name evidence="5" type="ORF">ACFP2V_00090</name>
</gene>
<dbReference type="EMBL" id="JBHSPC010000001">
    <property type="protein sequence ID" value="MFC5668571.1"/>
    <property type="molecule type" value="Genomic_DNA"/>
</dbReference>
<feature type="domain" description="Ketoreductase" evidence="4">
    <location>
        <begin position="2"/>
        <end position="222"/>
    </location>
</feature>
<protein>
    <submittedName>
        <fullName evidence="5">Oxidoreductase</fullName>
    </submittedName>
</protein>
<dbReference type="PANTHER" id="PTHR43976">
    <property type="entry name" value="SHORT CHAIN DEHYDROGENASE"/>
    <property type="match status" value="1"/>
</dbReference>
<dbReference type="RefSeq" id="WP_381204193.1">
    <property type="nucleotide sequence ID" value="NZ_JBHSPC010000001.1"/>
</dbReference>
<evidence type="ECO:0000313" key="5">
    <source>
        <dbReference type="EMBL" id="MFC5668571.1"/>
    </source>
</evidence>
<sequence>MTTWFITGASRGFGREIARQALDRGDNVVATARRPEAVSPALPGYGDRLLPLALDVTDEAQARAATATAVETFGEIDVLVNNAGRGLLGAVEEASDAAVRAVYDTNVFGLLNVSRAVLPVMRRRRSGRVLNFSSLGGFSSSAGFGIYCSTKFAVEGISEAMHAELAPLGIEVTLVEPGYFRTDFLDAGSLHTEGTVIDDYAATSGAMRGAVPGLNHAQPGDPVKGATAVLTLADADAPPVRAQLGSDCLEELDRKITQLRTESEAWRHLALSTDHDDAPALV</sequence>
<dbReference type="Pfam" id="PF00106">
    <property type="entry name" value="adh_short"/>
    <property type="match status" value="1"/>
</dbReference>
<keyword evidence="6" id="KW-1185">Reference proteome</keyword>
<dbReference type="SMART" id="SM00822">
    <property type="entry name" value="PKS_KR"/>
    <property type="match status" value="1"/>
</dbReference>
<dbReference type="Proteomes" id="UP001596183">
    <property type="component" value="Unassembled WGS sequence"/>
</dbReference>
<dbReference type="InterPro" id="IPR057326">
    <property type="entry name" value="KR_dom"/>
</dbReference>
<proteinExistence type="inferred from homology"/>
<dbReference type="PRINTS" id="PR00081">
    <property type="entry name" value="GDHRDH"/>
</dbReference>
<evidence type="ECO:0000256" key="2">
    <source>
        <dbReference type="ARBA" id="ARBA00023002"/>
    </source>
</evidence>
<name>A0ABW0XDU3_9ACTN</name>
<reference evidence="6" key="1">
    <citation type="journal article" date="2019" name="Int. J. Syst. Evol. Microbiol.">
        <title>The Global Catalogue of Microorganisms (GCM) 10K type strain sequencing project: providing services to taxonomists for standard genome sequencing and annotation.</title>
        <authorList>
            <consortium name="The Broad Institute Genomics Platform"/>
            <consortium name="The Broad Institute Genome Sequencing Center for Infectious Disease"/>
            <person name="Wu L."/>
            <person name="Ma J."/>
        </authorList>
    </citation>
    <scope>NUCLEOTIDE SEQUENCE [LARGE SCALE GENOMIC DNA]</scope>
    <source>
        <strain evidence="6">JCM 13852</strain>
    </source>
</reference>